<evidence type="ECO:0000256" key="1">
    <source>
        <dbReference type="ARBA" id="ARBA00007692"/>
    </source>
</evidence>
<dbReference type="SMART" id="SM00733">
    <property type="entry name" value="Mterf"/>
    <property type="match status" value="6"/>
</dbReference>
<feature type="signal peptide" evidence="4">
    <location>
        <begin position="1"/>
        <end position="24"/>
    </location>
</feature>
<dbReference type="PANTHER" id="PTHR13068:SF93">
    <property type="entry name" value="OS05G0403600 PROTEIN"/>
    <property type="match status" value="1"/>
</dbReference>
<dbReference type="GO" id="GO:0006353">
    <property type="term" value="P:DNA-templated transcription termination"/>
    <property type="evidence" value="ECO:0007669"/>
    <property type="project" value="UniProtKB-KW"/>
</dbReference>
<proteinExistence type="inferred from homology"/>
<dbReference type="EMBL" id="OZ075119">
    <property type="protein sequence ID" value="CAL5094888.1"/>
    <property type="molecule type" value="Genomic_DNA"/>
</dbReference>
<reference evidence="5" key="1">
    <citation type="submission" date="2024-10" db="EMBL/GenBank/DDBJ databases">
        <authorList>
            <person name="Ryan C."/>
        </authorList>
    </citation>
    <scope>NUCLEOTIDE SEQUENCE [LARGE SCALE GENOMIC DNA]</scope>
</reference>
<accession>A0ABC9GGW9</accession>
<evidence type="ECO:0000313" key="6">
    <source>
        <dbReference type="Proteomes" id="UP001497457"/>
    </source>
</evidence>
<dbReference type="Proteomes" id="UP001497457">
    <property type="component" value="Chromosome 9rd"/>
</dbReference>
<evidence type="ECO:0000256" key="2">
    <source>
        <dbReference type="ARBA" id="ARBA00022472"/>
    </source>
</evidence>
<dbReference type="PANTHER" id="PTHR13068">
    <property type="entry name" value="CGI-12 PROTEIN-RELATED"/>
    <property type="match status" value="1"/>
</dbReference>
<keyword evidence="2" id="KW-0804">Transcription</keyword>
<keyword evidence="2" id="KW-0806">Transcription termination</keyword>
<dbReference type="FunFam" id="1.25.70.10:FF:000001">
    <property type="entry name" value="Mitochondrial transcription termination factor-like"/>
    <property type="match status" value="1"/>
</dbReference>
<keyword evidence="6" id="KW-1185">Reference proteome</keyword>
<dbReference type="Gene3D" id="1.25.70.10">
    <property type="entry name" value="Transcription termination factor 3, mitochondrial"/>
    <property type="match status" value="2"/>
</dbReference>
<feature type="chain" id="PRO_5044815942" evidence="4">
    <location>
        <begin position="25"/>
        <end position="460"/>
    </location>
</feature>
<dbReference type="InterPro" id="IPR038538">
    <property type="entry name" value="MTERF_sf"/>
</dbReference>
<sequence>MLASICRRRLAIPLPPILLAAAAAAGGGTNSIRSIPVAVLVSHGFSSTAIASAPDPEPCPDTVSYLVSCGVSPTAAAAATRNVRIRDTGRADAVRAVLREYGFSEAEVTRTVRQDPVLLNFDPDRTIRPKLDFFVSLGFQPRFLAAEPHILARSLDNHLTPCVEFLRGILGSDDNLRTAVCRVPRALLADLDNTMRPAVEAFRRHGLSEESIAKLLIIHLGILTVPVDRIAEAFDDIKELGPRLTDTAFLYGFRVLCSLKRETWVRKVALFRSFGVCEAALLKAFKTQPTILLVSDESVKKKFGFYRDMLKLEIADVIAQPMTLSLSLEKNVMPRCAVLSVLMREGKIEQKLNLIPALLSNSKVFSGRFVWRYAKDVPDVVKAFEVCEDLNDVPVCQIVLSFVNLKDLHIWRTRMFVPPNDWSSDHNLLEWNCSCSANRMLLSRSRHAVLIAVSHLWANL</sequence>
<keyword evidence="3" id="KW-0809">Transit peptide</keyword>
<evidence type="ECO:0000256" key="3">
    <source>
        <dbReference type="ARBA" id="ARBA00022946"/>
    </source>
</evidence>
<comment type="similarity">
    <text evidence="1">Belongs to the mTERF family.</text>
</comment>
<evidence type="ECO:0000256" key="4">
    <source>
        <dbReference type="SAM" id="SignalP"/>
    </source>
</evidence>
<dbReference type="AlphaFoldDB" id="A0ABC9GGW9"/>
<protein>
    <submittedName>
        <fullName evidence="5">Uncharacterized protein</fullName>
    </submittedName>
</protein>
<keyword evidence="4" id="KW-0732">Signal</keyword>
<dbReference type="InterPro" id="IPR003690">
    <property type="entry name" value="MTERF"/>
</dbReference>
<evidence type="ECO:0000313" key="5">
    <source>
        <dbReference type="EMBL" id="CAL5094888.1"/>
    </source>
</evidence>
<organism evidence="5 6">
    <name type="scientific">Urochloa decumbens</name>
    <dbReference type="NCBI Taxonomy" id="240449"/>
    <lineage>
        <taxon>Eukaryota</taxon>
        <taxon>Viridiplantae</taxon>
        <taxon>Streptophyta</taxon>
        <taxon>Embryophyta</taxon>
        <taxon>Tracheophyta</taxon>
        <taxon>Spermatophyta</taxon>
        <taxon>Magnoliopsida</taxon>
        <taxon>Liliopsida</taxon>
        <taxon>Poales</taxon>
        <taxon>Poaceae</taxon>
        <taxon>PACMAD clade</taxon>
        <taxon>Panicoideae</taxon>
        <taxon>Panicodae</taxon>
        <taxon>Paniceae</taxon>
        <taxon>Melinidinae</taxon>
        <taxon>Urochloa</taxon>
    </lineage>
</organism>
<name>A0ABC9GGW9_9POAL</name>
<keyword evidence="2" id="KW-0805">Transcription regulation</keyword>
<dbReference type="Pfam" id="PF02536">
    <property type="entry name" value="mTERF"/>
    <property type="match status" value="1"/>
</dbReference>
<gene>
    <name evidence="5" type="ORF">URODEC1_LOCUS116088</name>
</gene>